<dbReference type="Proteomes" id="UP001408789">
    <property type="component" value="Unassembled WGS sequence"/>
</dbReference>
<feature type="compositionally biased region" description="Polar residues" evidence="1">
    <location>
        <begin position="233"/>
        <end position="248"/>
    </location>
</feature>
<dbReference type="EMBL" id="JBCNJP010000007">
    <property type="protein sequence ID" value="KAK9077463.1"/>
    <property type="molecule type" value="Genomic_DNA"/>
</dbReference>
<dbReference type="GO" id="GO:0006950">
    <property type="term" value="P:response to stress"/>
    <property type="evidence" value="ECO:0007669"/>
    <property type="project" value="TreeGrafter"/>
</dbReference>
<proteinExistence type="predicted"/>
<dbReference type="AlphaFoldDB" id="A0AAP0DQQ0"/>
<name>A0AAP0DQQ0_9ASTR</name>
<feature type="compositionally biased region" description="Polar residues" evidence="1">
    <location>
        <begin position="115"/>
        <end position="126"/>
    </location>
</feature>
<evidence type="ECO:0000313" key="3">
    <source>
        <dbReference type="Proteomes" id="UP001408789"/>
    </source>
</evidence>
<feature type="region of interest" description="Disordered" evidence="1">
    <location>
        <begin position="226"/>
        <end position="248"/>
    </location>
</feature>
<protein>
    <submittedName>
        <fullName evidence="2">Uncharacterized protein</fullName>
    </submittedName>
</protein>
<comment type="caution">
    <text evidence="2">The sequence shown here is derived from an EMBL/GenBank/DDBJ whole genome shotgun (WGS) entry which is preliminary data.</text>
</comment>
<accession>A0AAP0DQQ0</accession>
<evidence type="ECO:0000256" key="1">
    <source>
        <dbReference type="SAM" id="MobiDB-lite"/>
    </source>
</evidence>
<sequence>MNRSNGTWVKNMCQKLENMCTDIDEFVCKEPGLFVGNQMVTVGDSVKNFFSGFVDDFVHTQLVDRVQHLPQLIPSKRIDLAETSTNSIVEIKENTVDSNTNDPKESPLAPKESCQKQSSTSLHHSEQITSEISQHFIGERDSLIFKTSDYTSQIDLDSSTNIQNLDNRSEEGGVVFDESVHSDSTAFEYSDWGIENILDLDLDIHNTYNGESLMNMEEKETLLDGPTNELECDSNTSTTHQSPEVESSVTFNENQEENATHIITDGLSSENLHESLSSSFRNSSVEPVTIECNPTETVDCVSESSDNLSSYGSFTTLAYDSNNEESCSGTGLADGSTVDPQDVKKDIVETGVIVEGGKPFGFSNTSRSKSYKKMIQDAFMSRKRLTKEYKQLAIWYGDIDKELCQPTQEISKVPAQDLPDSEWELL</sequence>
<organism evidence="2 3">
    <name type="scientific">Deinandra increscens subsp. villosa</name>
    <dbReference type="NCBI Taxonomy" id="3103831"/>
    <lineage>
        <taxon>Eukaryota</taxon>
        <taxon>Viridiplantae</taxon>
        <taxon>Streptophyta</taxon>
        <taxon>Embryophyta</taxon>
        <taxon>Tracheophyta</taxon>
        <taxon>Spermatophyta</taxon>
        <taxon>Magnoliopsida</taxon>
        <taxon>eudicotyledons</taxon>
        <taxon>Gunneridae</taxon>
        <taxon>Pentapetalae</taxon>
        <taxon>asterids</taxon>
        <taxon>campanulids</taxon>
        <taxon>Asterales</taxon>
        <taxon>Asteraceae</taxon>
        <taxon>Asteroideae</taxon>
        <taxon>Heliantheae alliance</taxon>
        <taxon>Madieae</taxon>
        <taxon>Madiinae</taxon>
        <taxon>Deinandra</taxon>
    </lineage>
</organism>
<dbReference type="PANTHER" id="PTHR34659:SF1">
    <property type="entry name" value="PROTEIN EGT2"/>
    <property type="match status" value="1"/>
</dbReference>
<dbReference type="InterPro" id="IPR053273">
    <property type="entry name" value="CST_Regulator"/>
</dbReference>
<keyword evidence="3" id="KW-1185">Reference proteome</keyword>
<dbReference type="GO" id="GO:0061908">
    <property type="term" value="C:phagophore"/>
    <property type="evidence" value="ECO:0007669"/>
    <property type="project" value="TreeGrafter"/>
</dbReference>
<dbReference type="PANTHER" id="PTHR34659">
    <property type="entry name" value="BNAA05G11610D PROTEIN"/>
    <property type="match status" value="1"/>
</dbReference>
<reference evidence="2 3" key="1">
    <citation type="submission" date="2024-04" db="EMBL/GenBank/DDBJ databases">
        <title>The reference genome of an endangered Asteraceae, Deinandra increscens subsp. villosa, native to the Central Coast of California.</title>
        <authorList>
            <person name="Guilliams M."/>
            <person name="Hasenstab-Lehman K."/>
            <person name="Meyer R."/>
            <person name="Mcevoy S."/>
        </authorList>
    </citation>
    <scope>NUCLEOTIDE SEQUENCE [LARGE SCALE GENOMIC DNA]</scope>
    <source>
        <tissue evidence="2">Leaf</tissue>
    </source>
</reference>
<feature type="region of interest" description="Disordered" evidence="1">
    <location>
        <begin position="91"/>
        <end position="126"/>
    </location>
</feature>
<evidence type="ECO:0000313" key="2">
    <source>
        <dbReference type="EMBL" id="KAK9077463.1"/>
    </source>
</evidence>
<gene>
    <name evidence="2" type="ORF">SSX86_005800</name>
</gene>
<dbReference type="GO" id="GO:0005776">
    <property type="term" value="C:autophagosome"/>
    <property type="evidence" value="ECO:0007669"/>
    <property type="project" value="TreeGrafter"/>
</dbReference>